<dbReference type="Proteomes" id="UP000018566">
    <property type="component" value="Chromosome"/>
</dbReference>
<dbReference type="AlphaFoldDB" id="A0A9W3KIK0"/>
<dbReference type="InterPro" id="IPR004995">
    <property type="entry name" value="Spore_Ger"/>
</dbReference>
<gene>
    <name evidence="8" type="ORF">YBT1518_26205</name>
</gene>
<feature type="compositionally biased region" description="Basic and acidic residues" evidence="6">
    <location>
        <begin position="47"/>
        <end position="56"/>
    </location>
</feature>
<organism evidence="8 9">
    <name type="scientific">Bacillus thuringiensis YBT-1518</name>
    <dbReference type="NCBI Taxonomy" id="529122"/>
    <lineage>
        <taxon>Bacteria</taxon>
        <taxon>Bacillati</taxon>
        <taxon>Bacillota</taxon>
        <taxon>Bacilli</taxon>
        <taxon>Bacillales</taxon>
        <taxon>Bacillaceae</taxon>
        <taxon>Bacillus</taxon>
        <taxon>Bacillus cereus group</taxon>
    </lineage>
</organism>
<dbReference type="PANTHER" id="PTHR22550">
    <property type="entry name" value="SPORE GERMINATION PROTEIN"/>
    <property type="match status" value="1"/>
</dbReference>
<feature type="transmembrane region" description="Helical" evidence="7">
    <location>
        <begin position="707"/>
        <end position="732"/>
    </location>
</feature>
<feature type="compositionally biased region" description="Polar residues" evidence="6">
    <location>
        <begin position="79"/>
        <end position="275"/>
    </location>
</feature>
<reference evidence="8 9" key="1">
    <citation type="submission" date="2013-05" db="EMBL/GenBank/DDBJ databases">
        <title>Complete genome sequence of Bacillus thuringiensis YBT-1518, a typical strain with high toxicity to nematode.</title>
        <authorList>
            <person name="Wang P."/>
            <person name="Zhang C."/>
            <person name="Guo M."/>
            <person name="Guo S."/>
            <person name="Zhu Y."/>
            <person name="Zheng J."/>
            <person name="Zhu L."/>
            <person name="Ruan L."/>
            <person name="Peng D."/>
            <person name="Sun M."/>
        </authorList>
    </citation>
    <scope>NUCLEOTIDE SEQUENCE [LARGE SCALE GENOMIC DNA]</scope>
    <source>
        <strain evidence="8 9">YBT-1518</strain>
    </source>
</reference>
<evidence type="ECO:0000256" key="3">
    <source>
        <dbReference type="ARBA" id="ARBA00022692"/>
    </source>
</evidence>
<name>A0A9W3KIK0_BACTU</name>
<sequence length="793" mass="89984">MIWNWLRKKKKSNTPEANETDNWEQHSNNQEGDNEEQTRSMKHNKGKNNEQKDSSQDKQQSAKQEDSSQDKQQSAKQENSSQDKQQSAKQENSSQDKQQSAKQENSSQDKQQSAKQENSSQDKQQSAKQENSSQDKQQSAKQENSSQDKQQSAKQENSSQDKQQSAKQENSSQDKQQSAKQENSSQDKQQSAKQENSSQDKQQSAKQENSSQDKQQSAKQENSSQDKQQSAKQENSSQDKQQSAKQENSSQDKQQSAKQENSSQDKQQSAKQGDSSQDKKQNTKQDEPSQSKQQSSGGNSIYDFTKPEKDRIHSLQDLIEKLKKSSDFINYHTSDDETMPYWISYYRPSLDGEKLQKYLMPTLLEKPCASLEQLKEHIPMSGITITNDLQKIEDMVLKGHAIIQLNQQDQKCMLANIAIDNYRAPTPPLNESTVIGPQEGFVEDIDTNINLVRKRLPVLDLQTKEMIIGEFSKTKVVMMYLDNLAEKDNVDFLEESLRALEYDQINDSAYIQELMGEKSIFPLYINTERTDRVTKALIDGKIAIFVDGSPSVLLTPVSYFDFFISPEDYNVSWMYATFSRILRLIAVLFSICATPLYVAVLNYHYELIPSDLLETLILSRAQVPFPPLIEALFLELAIDLLREAGARLPMKVGQTLGIVGGIVIGQASVQAGLTSNILLIIVALSALASFITPIYKMGNAVRLLRFPFLMFAEIGGLFGISLGFIFLFTHLFRLTSLRKPYALFYPTRQQSVKDSWIRFPLTMIDTRDVQARPQHVKKAAKGISTKHRSDFDD</sequence>
<keyword evidence="3 7" id="KW-0812">Transmembrane</keyword>
<evidence type="ECO:0000256" key="4">
    <source>
        <dbReference type="ARBA" id="ARBA00022989"/>
    </source>
</evidence>
<evidence type="ECO:0000256" key="6">
    <source>
        <dbReference type="SAM" id="MobiDB-lite"/>
    </source>
</evidence>
<evidence type="ECO:0000256" key="7">
    <source>
        <dbReference type="SAM" id="Phobius"/>
    </source>
</evidence>
<feature type="compositionally biased region" description="Basic residues" evidence="6">
    <location>
        <begin position="1"/>
        <end position="12"/>
    </location>
</feature>
<dbReference type="RefSeq" id="WP_023523205.1">
    <property type="nucleotide sequence ID" value="NC_022873.1"/>
</dbReference>
<dbReference type="GO" id="GO:0016020">
    <property type="term" value="C:membrane"/>
    <property type="evidence" value="ECO:0007669"/>
    <property type="project" value="UniProtKB-SubCell"/>
</dbReference>
<comment type="similarity">
    <text evidence="2">Belongs to the GerABKA family.</text>
</comment>
<dbReference type="GO" id="GO:0009847">
    <property type="term" value="P:spore germination"/>
    <property type="evidence" value="ECO:0007669"/>
    <property type="project" value="InterPro"/>
</dbReference>
<feature type="transmembrane region" description="Helical" evidence="7">
    <location>
        <begin position="677"/>
        <end position="695"/>
    </location>
</feature>
<evidence type="ECO:0000256" key="1">
    <source>
        <dbReference type="ARBA" id="ARBA00004141"/>
    </source>
</evidence>
<evidence type="ECO:0000256" key="5">
    <source>
        <dbReference type="ARBA" id="ARBA00023136"/>
    </source>
</evidence>
<dbReference type="EMBL" id="CP005935">
    <property type="protein sequence ID" value="AHA74357.1"/>
    <property type="molecule type" value="Genomic_DNA"/>
</dbReference>
<feature type="compositionally biased region" description="Basic and acidic residues" evidence="6">
    <location>
        <begin position="276"/>
        <end position="289"/>
    </location>
</feature>
<dbReference type="InterPro" id="IPR050768">
    <property type="entry name" value="UPF0353/GerABKA_families"/>
</dbReference>
<comment type="subcellular location">
    <subcellularLocation>
        <location evidence="1">Membrane</location>
        <topology evidence="1">Multi-pass membrane protein</topology>
    </subcellularLocation>
</comment>
<accession>A0A9W3KIK0</accession>
<keyword evidence="4 7" id="KW-1133">Transmembrane helix</keyword>
<keyword evidence="5 7" id="KW-0472">Membrane</keyword>
<proteinExistence type="inferred from homology"/>
<dbReference type="Pfam" id="PF03323">
    <property type="entry name" value="GerA"/>
    <property type="match status" value="1"/>
</dbReference>
<evidence type="ECO:0000313" key="8">
    <source>
        <dbReference type="EMBL" id="AHA74357.1"/>
    </source>
</evidence>
<protein>
    <submittedName>
        <fullName evidence="8">Spore germination protein gerIA</fullName>
    </submittedName>
</protein>
<dbReference type="KEGG" id="bthu:YBT1518_26205"/>
<evidence type="ECO:0000256" key="2">
    <source>
        <dbReference type="ARBA" id="ARBA00005278"/>
    </source>
</evidence>
<dbReference type="PANTHER" id="PTHR22550:SF5">
    <property type="entry name" value="LEUCINE ZIPPER PROTEIN 4"/>
    <property type="match status" value="1"/>
</dbReference>
<feature type="transmembrane region" description="Helical" evidence="7">
    <location>
        <begin position="581"/>
        <end position="603"/>
    </location>
</feature>
<evidence type="ECO:0000313" key="9">
    <source>
        <dbReference type="Proteomes" id="UP000018566"/>
    </source>
</evidence>
<feature type="region of interest" description="Disordered" evidence="6">
    <location>
        <begin position="1"/>
        <end position="306"/>
    </location>
</feature>